<accession>A0AAD4MY96</accession>
<reference evidence="2" key="1">
    <citation type="submission" date="2022-01" db="EMBL/GenBank/DDBJ databases">
        <title>Genome Sequence Resource for Two Populations of Ditylenchus destructor, the Migratory Endoparasitic Phytonematode.</title>
        <authorList>
            <person name="Zhang H."/>
            <person name="Lin R."/>
            <person name="Xie B."/>
        </authorList>
    </citation>
    <scope>NUCLEOTIDE SEQUENCE</scope>
    <source>
        <strain evidence="2">BazhouSP</strain>
    </source>
</reference>
<protein>
    <submittedName>
        <fullName evidence="2">Haspin like kinase domain-containing protein</fullName>
    </submittedName>
</protein>
<keyword evidence="2" id="KW-0808">Transferase</keyword>
<keyword evidence="3" id="KW-1185">Reference proteome</keyword>
<evidence type="ECO:0000313" key="3">
    <source>
        <dbReference type="Proteomes" id="UP001201812"/>
    </source>
</evidence>
<keyword evidence="2" id="KW-0418">Kinase</keyword>
<dbReference type="AlphaFoldDB" id="A0AAD4MY96"/>
<proteinExistence type="predicted"/>
<dbReference type="Pfam" id="PF12330">
    <property type="entry name" value="Haspin_kinase"/>
    <property type="match status" value="1"/>
</dbReference>
<feature type="region of interest" description="Disordered" evidence="1">
    <location>
        <begin position="1"/>
        <end position="27"/>
    </location>
</feature>
<sequence>MTRPKNVFGETSRTEKAKGKGEQARRDMRHNIHAALGGKRTKPHHFADDILDELRRKPSDVEQLDPAETTPPVMTLDDLVAMCHPSEVESWDSLMKDWNEWASFTPQTNVLWLRYLAGKLFFGFNELGSAIRDELERAERIKTFLASPLIQAIFYYYLYR</sequence>
<dbReference type="EMBL" id="JAKKPZ010000026">
    <property type="protein sequence ID" value="KAI1710394.1"/>
    <property type="molecule type" value="Genomic_DNA"/>
</dbReference>
<dbReference type="Gene3D" id="1.10.510.10">
    <property type="entry name" value="Transferase(Phosphotransferase) domain 1"/>
    <property type="match status" value="1"/>
</dbReference>
<evidence type="ECO:0000256" key="1">
    <source>
        <dbReference type="SAM" id="MobiDB-lite"/>
    </source>
</evidence>
<dbReference type="GO" id="GO:0016301">
    <property type="term" value="F:kinase activity"/>
    <property type="evidence" value="ECO:0007669"/>
    <property type="project" value="UniProtKB-KW"/>
</dbReference>
<evidence type="ECO:0000313" key="2">
    <source>
        <dbReference type="EMBL" id="KAI1710394.1"/>
    </source>
</evidence>
<organism evidence="2 3">
    <name type="scientific">Ditylenchus destructor</name>
    <dbReference type="NCBI Taxonomy" id="166010"/>
    <lineage>
        <taxon>Eukaryota</taxon>
        <taxon>Metazoa</taxon>
        <taxon>Ecdysozoa</taxon>
        <taxon>Nematoda</taxon>
        <taxon>Chromadorea</taxon>
        <taxon>Rhabditida</taxon>
        <taxon>Tylenchina</taxon>
        <taxon>Tylenchomorpha</taxon>
        <taxon>Sphaerularioidea</taxon>
        <taxon>Anguinidae</taxon>
        <taxon>Anguininae</taxon>
        <taxon>Ditylenchus</taxon>
    </lineage>
</organism>
<comment type="caution">
    <text evidence="2">The sequence shown here is derived from an EMBL/GenBank/DDBJ whole genome shotgun (WGS) entry which is preliminary data.</text>
</comment>
<name>A0AAD4MY96_9BILA</name>
<dbReference type="Proteomes" id="UP001201812">
    <property type="component" value="Unassembled WGS sequence"/>
</dbReference>
<feature type="compositionally biased region" description="Basic and acidic residues" evidence="1">
    <location>
        <begin position="12"/>
        <end position="27"/>
    </location>
</feature>
<gene>
    <name evidence="2" type="ORF">DdX_10753</name>
</gene>